<keyword evidence="2" id="KW-1185">Reference proteome</keyword>
<reference evidence="1 2" key="1">
    <citation type="submission" date="2021-01" db="EMBL/GenBank/DDBJ databases">
        <title>Whole genome shotgun sequence of Catellatospora bangladeshensis NBRC 107357.</title>
        <authorList>
            <person name="Komaki H."/>
            <person name="Tamura T."/>
        </authorList>
    </citation>
    <scope>NUCLEOTIDE SEQUENCE [LARGE SCALE GENOMIC DNA]</scope>
    <source>
        <strain evidence="1 2">NBRC 107357</strain>
    </source>
</reference>
<evidence type="ECO:0000313" key="1">
    <source>
        <dbReference type="EMBL" id="GIF86164.1"/>
    </source>
</evidence>
<accession>A0A8J3JYR6</accession>
<dbReference type="PROSITE" id="PS51257">
    <property type="entry name" value="PROKAR_LIPOPROTEIN"/>
    <property type="match status" value="1"/>
</dbReference>
<protein>
    <submittedName>
        <fullName evidence="1">Uncharacterized protein</fullName>
    </submittedName>
</protein>
<organism evidence="1 2">
    <name type="scientific">Catellatospora bangladeshensis</name>
    <dbReference type="NCBI Taxonomy" id="310355"/>
    <lineage>
        <taxon>Bacteria</taxon>
        <taxon>Bacillati</taxon>
        <taxon>Actinomycetota</taxon>
        <taxon>Actinomycetes</taxon>
        <taxon>Micromonosporales</taxon>
        <taxon>Micromonosporaceae</taxon>
        <taxon>Catellatospora</taxon>
    </lineage>
</organism>
<proteinExistence type="predicted"/>
<dbReference type="Proteomes" id="UP000601223">
    <property type="component" value="Unassembled WGS sequence"/>
</dbReference>
<dbReference type="EMBL" id="BONF01000061">
    <property type="protein sequence ID" value="GIF86164.1"/>
    <property type="molecule type" value="Genomic_DNA"/>
</dbReference>
<evidence type="ECO:0000313" key="2">
    <source>
        <dbReference type="Proteomes" id="UP000601223"/>
    </source>
</evidence>
<gene>
    <name evidence="1" type="ORF">Cba03nite_75130</name>
</gene>
<name>A0A8J3JYR6_9ACTN</name>
<sequence length="66" mass="7403">MSHRCGKHVLLSTPASAQSGWISCPVHRMGTTHLDATFTRIVTLEFHGEEQLRFGWIITHAMLDDA</sequence>
<comment type="caution">
    <text evidence="1">The sequence shown here is derived from an EMBL/GenBank/DDBJ whole genome shotgun (WGS) entry which is preliminary data.</text>
</comment>
<dbReference type="AlphaFoldDB" id="A0A8J3JYR6"/>
<dbReference type="RefSeq" id="WP_203756964.1">
    <property type="nucleotide sequence ID" value="NZ_BONF01000061.1"/>
</dbReference>